<keyword evidence="5" id="KW-0539">Nucleus</keyword>
<organism evidence="9 10">
    <name type="scientific">Trichoderma cornu-damae</name>
    <dbReference type="NCBI Taxonomy" id="654480"/>
    <lineage>
        <taxon>Eukaryota</taxon>
        <taxon>Fungi</taxon>
        <taxon>Dikarya</taxon>
        <taxon>Ascomycota</taxon>
        <taxon>Pezizomycotina</taxon>
        <taxon>Sordariomycetes</taxon>
        <taxon>Hypocreomycetidae</taxon>
        <taxon>Hypocreales</taxon>
        <taxon>Hypocreaceae</taxon>
        <taxon>Trichoderma</taxon>
    </lineage>
</organism>
<dbReference type="InterPro" id="IPR019787">
    <property type="entry name" value="Znf_PHD-finger"/>
</dbReference>
<dbReference type="PROSITE" id="PS50016">
    <property type="entry name" value="ZF_PHD_2"/>
    <property type="match status" value="1"/>
</dbReference>
<evidence type="ECO:0000313" key="10">
    <source>
        <dbReference type="Proteomes" id="UP000827724"/>
    </source>
</evidence>
<dbReference type="Pfam" id="PF00628">
    <property type="entry name" value="PHD"/>
    <property type="match status" value="1"/>
</dbReference>
<dbReference type="PANTHER" id="PTHR46174">
    <property type="entry name" value="CXXC-TYPE ZINC FINGER PROTEIN 1"/>
    <property type="match status" value="1"/>
</dbReference>
<sequence length="472" mass="52249">MDPERIFTGPYIMETRFELIEDDIKSEGPVNSPTLPLSDAVPAFKSSTPLPSTETAEATDAAPAMAGPAPIARKKKGTATAVKKTPKRPKSVRGPKKPKSAKSSLAGEANGTAAEDASDEDDESDNGPYCICRGPDDHRWMICCERCEDWFHGECVHIGKDVGESLVEKFICPNCTTGDLVTIYKKTCTLDSCRKAARLTHSPPSVFCSEEHAQTWWERMLARLPKARTKAALSDELSQEEFMALLSSDLATIGGDGSWTLRAPFSGKPSEANVDETGKALHGLRVRLDLVPLWLTTLTVAEERLAQILTEEEKEYLDRKATARFKLAEETLLCQKMISLVEMVQERRRAAISAGLFAEDICGYDQRLDSIGARDAFAAFVKSPEGEAIFQASKVDDPLGEGDEVRGMCERKRCKIHSGWHKMLLLAVRHQIKELAGQAAEVGEEERILREAAEERWRRRQAEQNWVEALDG</sequence>
<dbReference type="GO" id="GO:0048188">
    <property type="term" value="C:Set1C/COMPASS complex"/>
    <property type="evidence" value="ECO:0007669"/>
    <property type="project" value="InterPro"/>
</dbReference>
<dbReference type="InterPro" id="IPR013083">
    <property type="entry name" value="Znf_RING/FYVE/PHD"/>
</dbReference>
<dbReference type="PROSITE" id="PS01359">
    <property type="entry name" value="ZF_PHD_1"/>
    <property type="match status" value="1"/>
</dbReference>
<dbReference type="Gene3D" id="3.30.40.10">
    <property type="entry name" value="Zinc/RING finger domain, C3HC4 (zinc finger)"/>
    <property type="match status" value="1"/>
</dbReference>
<evidence type="ECO:0000256" key="6">
    <source>
        <dbReference type="PROSITE-ProRule" id="PRU00146"/>
    </source>
</evidence>
<keyword evidence="3 6" id="KW-0863">Zinc-finger</keyword>
<evidence type="ECO:0000256" key="1">
    <source>
        <dbReference type="ARBA" id="ARBA00004123"/>
    </source>
</evidence>
<dbReference type="InterPro" id="IPR037869">
    <property type="entry name" value="Spp1/CFP1"/>
</dbReference>
<accession>A0A9P8QHM4</accession>
<evidence type="ECO:0000259" key="8">
    <source>
        <dbReference type="PROSITE" id="PS50016"/>
    </source>
</evidence>
<evidence type="ECO:0000256" key="3">
    <source>
        <dbReference type="ARBA" id="ARBA00022771"/>
    </source>
</evidence>
<feature type="domain" description="PHD-type" evidence="8">
    <location>
        <begin position="127"/>
        <end position="178"/>
    </location>
</feature>
<feature type="compositionally biased region" description="Low complexity" evidence="7">
    <location>
        <begin position="56"/>
        <end position="71"/>
    </location>
</feature>
<feature type="compositionally biased region" description="Acidic residues" evidence="7">
    <location>
        <begin position="116"/>
        <end position="125"/>
    </location>
</feature>
<dbReference type="CDD" id="cd15552">
    <property type="entry name" value="PHD_PHF3_like"/>
    <property type="match status" value="1"/>
</dbReference>
<feature type="region of interest" description="Disordered" evidence="7">
    <location>
        <begin position="24"/>
        <end position="127"/>
    </location>
</feature>
<dbReference type="InterPro" id="IPR001965">
    <property type="entry name" value="Znf_PHD"/>
</dbReference>
<feature type="compositionally biased region" description="Polar residues" evidence="7">
    <location>
        <begin position="45"/>
        <end position="55"/>
    </location>
</feature>
<gene>
    <name evidence="9" type="ORF">Trco_006958</name>
</gene>
<evidence type="ECO:0000256" key="5">
    <source>
        <dbReference type="ARBA" id="ARBA00023242"/>
    </source>
</evidence>
<dbReference type="SMART" id="SM00249">
    <property type="entry name" value="PHD"/>
    <property type="match status" value="1"/>
</dbReference>
<evidence type="ECO:0000256" key="2">
    <source>
        <dbReference type="ARBA" id="ARBA00022723"/>
    </source>
</evidence>
<dbReference type="AlphaFoldDB" id="A0A9P8QHM4"/>
<dbReference type="SUPFAM" id="SSF57903">
    <property type="entry name" value="FYVE/PHD zinc finger"/>
    <property type="match status" value="1"/>
</dbReference>
<comment type="caution">
    <text evidence="9">The sequence shown here is derived from an EMBL/GenBank/DDBJ whole genome shotgun (WGS) entry which is preliminary data.</text>
</comment>
<name>A0A9P8QHM4_9HYPO</name>
<protein>
    <submittedName>
        <fullName evidence="9">Set1 complex component spp1</fullName>
    </submittedName>
</protein>
<comment type="subcellular location">
    <subcellularLocation>
        <location evidence="1">Nucleus</location>
    </subcellularLocation>
</comment>
<keyword evidence="4" id="KW-0862">Zinc</keyword>
<reference evidence="9" key="1">
    <citation type="submission" date="2021-08" db="EMBL/GenBank/DDBJ databases">
        <title>Chromosome-Level Trichoderma cornu-damae using Hi-C Data.</title>
        <authorList>
            <person name="Kim C.S."/>
        </authorList>
    </citation>
    <scope>NUCLEOTIDE SEQUENCE</scope>
    <source>
        <strain evidence="9">KA19-0412C</strain>
    </source>
</reference>
<dbReference type="EMBL" id="JAIWOZ010000005">
    <property type="protein sequence ID" value="KAH6605251.1"/>
    <property type="molecule type" value="Genomic_DNA"/>
</dbReference>
<keyword evidence="10" id="KW-1185">Reference proteome</keyword>
<dbReference type="OrthoDB" id="436852at2759"/>
<dbReference type="Proteomes" id="UP000827724">
    <property type="component" value="Unassembled WGS sequence"/>
</dbReference>
<evidence type="ECO:0000256" key="7">
    <source>
        <dbReference type="SAM" id="MobiDB-lite"/>
    </source>
</evidence>
<dbReference type="InterPro" id="IPR011011">
    <property type="entry name" value="Znf_FYVE_PHD"/>
</dbReference>
<dbReference type="GO" id="GO:0045893">
    <property type="term" value="P:positive regulation of DNA-templated transcription"/>
    <property type="evidence" value="ECO:0007669"/>
    <property type="project" value="TreeGrafter"/>
</dbReference>
<dbReference type="PANTHER" id="PTHR46174:SF1">
    <property type="entry name" value="CXXC-TYPE ZINC FINGER PROTEIN 1"/>
    <property type="match status" value="1"/>
</dbReference>
<proteinExistence type="predicted"/>
<feature type="compositionally biased region" description="Basic residues" evidence="7">
    <location>
        <begin position="84"/>
        <end position="100"/>
    </location>
</feature>
<keyword evidence="2" id="KW-0479">Metal-binding</keyword>
<dbReference type="GO" id="GO:0008270">
    <property type="term" value="F:zinc ion binding"/>
    <property type="evidence" value="ECO:0007669"/>
    <property type="project" value="UniProtKB-KW"/>
</dbReference>
<dbReference type="InterPro" id="IPR019786">
    <property type="entry name" value="Zinc_finger_PHD-type_CS"/>
</dbReference>
<evidence type="ECO:0000313" key="9">
    <source>
        <dbReference type="EMBL" id="KAH6605251.1"/>
    </source>
</evidence>
<evidence type="ECO:0000256" key="4">
    <source>
        <dbReference type="ARBA" id="ARBA00022833"/>
    </source>
</evidence>